<organism evidence="5 6">
    <name type="scientific">Penicillium cf. viridicatum</name>
    <dbReference type="NCBI Taxonomy" id="2972119"/>
    <lineage>
        <taxon>Eukaryota</taxon>
        <taxon>Fungi</taxon>
        <taxon>Dikarya</taxon>
        <taxon>Ascomycota</taxon>
        <taxon>Pezizomycotina</taxon>
        <taxon>Eurotiomycetes</taxon>
        <taxon>Eurotiomycetidae</taxon>
        <taxon>Eurotiales</taxon>
        <taxon>Aspergillaceae</taxon>
        <taxon>Penicillium</taxon>
    </lineage>
</organism>
<evidence type="ECO:0000313" key="5">
    <source>
        <dbReference type="EMBL" id="KAJ5209156.1"/>
    </source>
</evidence>
<evidence type="ECO:0000256" key="3">
    <source>
        <dbReference type="ARBA" id="ARBA00022723"/>
    </source>
</evidence>
<reference evidence="5" key="2">
    <citation type="journal article" date="2023" name="IMA Fungus">
        <title>Comparative genomic study of the Penicillium genus elucidates a diverse pangenome and 15 lateral gene transfer events.</title>
        <authorList>
            <person name="Petersen C."/>
            <person name="Sorensen T."/>
            <person name="Nielsen M.R."/>
            <person name="Sondergaard T.E."/>
            <person name="Sorensen J.L."/>
            <person name="Fitzpatrick D.A."/>
            <person name="Frisvad J.C."/>
            <person name="Nielsen K.L."/>
        </authorList>
    </citation>
    <scope>NUCLEOTIDE SEQUENCE</scope>
    <source>
        <strain evidence="5">IBT 20477</strain>
    </source>
</reference>
<dbReference type="EMBL" id="JAPQKQ010000002">
    <property type="protein sequence ID" value="KAJ5209156.1"/>
    <property type="molecule type" value="Genomic_DNA"/>
</dbReference>
<keyword evidence="4" id="KW-0408">Iron</keyword>
<dbReference type="GO" id="GO:0016705">
    <property type="term" value="F:oxidoreductase activity, acting on paired donors, with incorporation or reduction of molecular oxygen"/>
    <property type="evidence" value="ECO:0007669"/>
    <property type="project" value="InterPro"/>
</dbReference>
<dbReference type="GO" id="GO:0020037">
    <property type="term" value="F:heme binding"/>
    <property type="evidence" value="ECO:0007669"/>
    <property type="project" value="InterPro"/>
</dbReference>
<reference evidence="5" key="1">
    <citation type="submission" date="2022-11" db="EMBL/GenBank/DDBJ databases">
        <authorList>
            <person name="Petersen C."/>
        </authorList>
    </citation>
    <scope>NUCLEOTIDE SEQUENCE</scope>
    <source>
        <strain evidence="5">IBT 20477</strain>
    </source>
</reference>
<dbReference type="AlphaFoldDB" id="A0A9W9MX37"/>
<dbReference type="GO" id="GO:0005506">
    <property type="term" value="F:iron ion binding"/>
    <property type="evidence" value="ECO:0007669"/>
    <property type="project" value="InterPro"/>
</dbReference>
<name>A0A9W9MX37_9EURO</name>
<dbReference type="Pfam" id="PF00067">
    <property type="entry name" value="p450"/>
    <property type="match status" value="1"/>
</dbReference>
<gene>
    <name evidence="5" type="ORF">N7449_003535</name>
</gene>
<dbReference type="OrthoDB" id="3934656at2759"/>
<feature type="non-terminal residue" evidence="5">
    <location>
        <position position="325"/>
    </location>
</feature>
<accession>A0A9W9MX37</accession>
<dbReference type="GO" id="GO:0043386">
    <property type="term" value="P:mycotoxin biosynthetic process"/>
    <property type="evidence" value="ECO:0007669"/>
    <property type="project" value="UniProtKB-ARBA"/>
</dbReference>
<dbReference type="InterPro" id="IPR050121">
    <property type="entry name" value="Cytochrome_P450_monoxygenase"/>
</dbReference>
<proteinExistence type="inferred from homology"/>
<keyword evidence="6" id="KW-1185">Reference proteome</keyword>
<dbReference type="GO" id="GO:0004497">
    <property type="term" value="F:monooxygenase activity"/>
    <property type="evidence" value="ECO:0007669"/>
    <property type="project" value="InterPro"/>
</dbReference>
<dbReference type="SUPFAM" id="SSF48264">
    <property type="entry name" value="Cytochrome P450"/>
    <property type="match status" value="1"/>
</dbReference>
<keyword evidence="3" id="KW-0479">Metal-binding</keyword>
<evidence type="ECO:0000256" key="4">
    <source>
        <dbReference type="ARBA" id="ARBA00023004"/>
    </source>
</evidence>
<evidence type="ECO:0000313" key="6">
    <source>
        <dbReference type="Proteomes" id="UP001150942"/>
    </source>
</evidence>
<comment type="similarity">
    <text evidence="2">Belongs to the cytochrome P450 family.</text>
</comment>
<comment type="cofactor">
    <cofactor evidence="1">
        <name>heme</name>
        <dbReference type="ChEBI" id="CHEBI:30413"/>
    </cofactor>
</comment>
<dbReference type="PANTHER" id="PTHR24305">
    <property type="entry name" value="CYTOCHROME P450"/>
    <property type="match status" value="1"/>
</dbReference>
<dbReference type="InterPro" id="IPR001128">
    <property type="entry name" value="Cyt_P450"/>
</dbReference>
<evidence type="ECO:0000256" key="2">
    <source>
        <dbReference type="ARBA" id="ARBA00010617"/>
    </source>
</evidence>
<dbReference type="Proteomes" id="UP001150942">
    <property type="component" value="Unassembled WGS sequence"/>
</dbReference>
<dbReference type="Gene3D" id="1.10.630.10">
    <property type="entry name" value="Cytochrome P450"/>
    <property type="match status" value="1"/>
</dbReference>
<sequence length="325" mass="36784">GVLDIEADIAPFIAVELHKKYSPVVRIGPNAVDLDLPEMINTIYDTRGEYATEFYHASSALINGKVVYNTFSETDPVRHKKDRKYVAKFYSPAATTAMEPLMDNVINQLCQELEKRFLDCPTGPEVFDLGDWLKYYTYDVVGTVTFSRPIGYLEHGYDFTGVLANGLERDDYLAFVGTMPFLDYFLAKNPLIQLGPPGFNAIGQIAAKRVEDRYLGRDGEYHNPDNPDHLDKFIEVKKENPEVDDNKVISWVMNSLLAGSETTTVTLQCAFYYSLRNPRIWDTLTNEVLSAGLPMPVSYKDTLRLPYVHAVVREALRFLPTLPMA</sequence>
<evidence type="ECO:0000256" key="1">
    <source>
        <dbReference type="ARBA" id="ARBA00001971"/>
    </source>
</evidence>
<dbReference type="InterPro" id="IPR036396">
    <property type="entry name" value="Cyt_P450_sf"/>
</dbReference>
<dbReference type="PANTHER" id="PTHR24305:SF232">
    <property type="entry name" value="P450, PUTATIVE (EUROFUNG)-RELATED"/>
    <property type="match status" value="1"/>
</dbReference>
<comment type="caution">
    <text evidence="5">The sequence shown here is derived from an EMBL/GenBank/DDBJ whole genome shotgun (WGS) entry which is preliminary data.</text>
</comment>
<protein>
    <submittedName>
        <fullName evidence="5">Cytochrome P450</fullName>
    </submittedName>
</protein>